<dbReference type="EMBL" id="BLAP01000029">
    <property type="protein sequence ID" value="GET12059.1"/>
    <property type="molecule type" value="Genomic_DNA"/>
</dbReference>
<dbReference type="AlphaFoldDB" id="A0A6F9Y3G1"/>
<dbReference type="RefSeq" id="WP_172577002.1">
    <property type="nucleotide sequence ID" value="NZ_BLAP01000029.1"/>
</dbReference>
<comment type="caution">
    <text evidence="1">The sequence shown here is derived from an EMBL/GenBank/DDBJ whole genome shotgun (WGS) entry which is preliminary data.</text>
</comment>
<reference evidence="1" key="1">
    <citation type="submission" date="2019-10" db="EMBL/GenBank/DDBJ databases">
        <title>Lactobacillus agilis SN811 Whole Genome Sequencing Project.</title>
        <authorList>
            <person name="Suzuki S."/>
            <person name="Endo A."/>
            <person name="Maeno S."/>
            <person name="Shiwa Y."/>
            <person name="Matsutani M."/>
            <person name="Kajikawa A."/>
        </authorList>
    </citation>
    <scope>NUCLEOTIDE SEQUENCE</scope>
    <source>
        <strain evidence="1">SN811</strain>
    </source>
</reference>
<accession>A0A6F9Y3G1</accession>
<name>A0A6F9Y3G1_9LACO</name>
<evidence type="ECO:0000313" key="1">
    <source>
        <dbReference type="EMBL" id="GET12059.1"/>
    </source>
</evidence>
<proteinExistence type="predicted"/>
<sequence length="138" mass="15246">MTVNITSIPRGDENGLDKINANFSEIRNKFIMNSWTNAGITPLNGTTLSTENDADGKPLYGYVLFSIAGQKFATICLKFNNLNNPDKHGKDLVQLPFRVHGYNVATGYDNESVVVYANKVYADAKYDAHVYGTFMVIG</sequence>
<organism evidence="1">
    <name type="scientific">Ligilactobacillus agilis</name>
    <dbReference type="NCBI Taxonomy" id="1601"/>
    <lineage>
        <taxon>Bacteria</taxon>
        <taxon>Bacillati</taxon>
        <taxon>Bacillota</taxon>
        <taxon>Bacilli</taxon>
        <taxon>Lactobacillales</taxon>
        <taxon>Lactobacillaceae</taxon>
        <taxon>Ligilactobacillus</taxon>
    </lineage>
</organism>
<protein>
    <submittedName>
        <fullName evidence="1">Uncharacterized protein</fullName>
    </submittedName>
</protein>
<gene>
    <name evidence="1" type="ORF">SN811_05590</name>
</gene>
<dbReference type="Proteomes" id="UP000494160">
    <property type="component" value="Unassembled WGS sequence"/>
</dbReference>